<dbReference type="EMBL" id="BAABGJ010000005">
    <property type="protein sequence ID" value="GAA4332254.1"/>
    <property type="molecule type" value="Genomic_DNA"/>
</dbReference>
<dbReference type="RefSeq" id="WP_345535904.1">
    <property type="nucleotide sequence ID" value="NZ_BAABGJ010000005.1"/>
</dbReference>
<keyword evidence="2" id="KW-1185">Reference proteome</keyword>
<name>A0ABP8GZK0_9BURK</name>
<evidence type="ECO:0000313" key="1">
    <source>
        <dbReference type="EMBL" id="GAA4332254.1"/>
    </source>
</evidence>
<dbReference type="InterPro" id="IPR009078">
    <property type="entry name" value="Ferritin-like_SF"/>
</dbReference>
<evidence type="ECO:0000313" key="2">
    <source>
        <dbReference type="Proteomes" id="UP001500975"/>
    </source>
</evidence>
<organism evidence="1 2">
    <name type="scientific">Variovorax defluvii</name>
    <dbReference type="NCBI Taxonomy" id="913761"/>
    <lineage>
        <taxon>Bacteria</taxon>
        <taxon>Pseudomonadati</taxon>
        <taxon>Pseudomonadota</taxon>
        <taxon>Betaproteobacteria</taxon>
        <taxon>Burkholderiales</taxon>
        <taxon>Comamonadaceae</taxon>
        <taxon>Variovorax</taxon>
    </lineage>
</organism>
<evidence type="ECO:0008006" key="3">
    <source>
        <dbReference type="Google" id="ProtNLM"/>
    </source>
</evidence>
<protein>
    <recommendedName>
        <fullName evidence="3">Ferritin-like domain-containing protein</fullName>
    </recommendedName>
</protein>
<sequence>MTTATSTTTTSRYAKVIEISKRVRWEIERDLIRGRDFDYGRPFLPEGLSLADELEFLDAGDRRLLSQVQGRTYAYMFGLAERFISAKIMEIGHARAFGDQVEMEALVRMTDEELKHQALFRRLEDMMAAGMPAGYRKTAEPNAVAQAVLAGSTWAVLALTLHIERFTQAHYRASIGPDEALCPLWKDVFLFHWREEAQHTVLDELEFLRADDQVDAAARDAAVDDLIGLVGAFDAILQGQATADAAYFCALAGTPIDVLRQRRIEGLILKAYRWQYLVSGFMEPRFRKILFSCLDDAQAIRVRNAMAPLVYAVPQQAAVFDAMAA</sequence>
<accession>A0ABP8GZK0</accession>
<reference evidence="2" key="1">
    <citation type="journal article" date="2019" name="Int. J. Syst. Evol. Microbiol.">
        <title>The Global Catalogue of Microorganisms (GCM) 10K type strain sequencing project: providing services to taxonomists for standard genome sequencing and annotation.</title>
        <authorList>
            <consortium name="The Broad Institute Genomics Platform"/>
            <consortium name="The Broad Institute Genome Sequencing Center for Infectious Disease"/>
            <person name="Wu L."/>
            <person name="Ma J."/>
        </authorList>
    </citation>
    <scope>NUCLEOTIDE SEQUENCE [LARGE SCALE GENOMIC DNA]</scope>
    <source>
        <strain evidence="2">JCM 17804</strain>
    </source>
</reference>
<dbReference type="Proteomes" id="UP001500975">
    <property type="component" value="Unassembled WGS sequence"/>
</dbReference>
<gene>
    <name evidence="1" type="ORF">GCM10023165_06860</name>
</gene>
<proteinExistence type="predicted"/>
<comment type="caution">
    <text evidence="1">The sequence shown here is derived from an EMBL/GenBank/DDBJ whole genome shotgun (WGS) entry which is preliminary data.</text>
</comment>
<dbReference type="SUPFAM" id="SSF47240">
    <property type="entry name" value="Ferritin-like"/>
    <property type="match status" value="1"/>
</dbReference>